<evidence type="ECO:0000313" key="3">
    <source>
        <dbReference type="RefSeq" id="XP_022722520.1"/>
    </source>
</evidence>
<dbReference type="Proteomes" id="UP000515121">
    <property type="component" value="Unplaced"/>
</dbReference>
<dbReference type="PANTHER" id="PTHR35986">
    <property type="entry name" value="EXPRESSED PROTEIN"/>
    <property type="match status" value="1"/>
</dbReference>
<feature type="region of interest" description="Disordered" evidence="1">
    <location>
        <begin position="152"/>
        <end position="175"/>
    </location>
</feature>
<feature type="compositionally biased region" description="Basic and acidic residues" evidence="1">
    <location>
        <begin position="154"/>
        <end position="169"/>
    </location>
</feature>
<organism evidence="2 3">
    <name type="scientific">Durio zibethinus</name>
    <name type="common">Durian</name>
    <dbReference type="NCBI Taxonomy" id="66656"/>
    <lineage>
        <taxon>Eukaryota</taxon>
        <taxon>Viridiplantae</taxon>
        <taxon>Streptophyta</taxon>
        <taxon>Embryophyta</taxon>
        <taxon>Tracheophyta</taxon>
        <taxon>Spermatophyta</taxon>
        <taxon>Magnoliopsida</taxon>
        <taxon>eudicotyledons</taxon>
        <taxon>Gunneridae</taxon>
        <taxon>Pentapetalae</taxon>
        <taxon>rosids</taxon>
        <taxon>malvids</taxon>
        <taxon>Malvales</taxon>
        <taxon>Malvaceae</taxon>
        <taxon>Helicteroideae</taxon>
        <taxon>Durio</taxon>
    </lineage>
</organism>
<dbReference type="KEGG" id="dzi:111279758"/>
<dbReference type="PANTHER" id="PTHR35986:SF1">
    <property type="entry name" value="OS10G0430800 PROTEIN"/>
    <property type="match status" value="1"/>
</dbReference>
<protein>
    <submittedName>
        <fullName evidence="3">Uncharacterized protein LOC111279758 isoform X1</fullName>
    </submittedName>
</protein>
<dbReference type="RefSeq" id="XP_022722520.1">
    <property type="nucleotide sequence ID" value="XM_022866785.1"/>
</dbReference>
<proteinExistence type="predicted"/>
<evidence type="ECO:0000313" key="2">
    <source>
        <dbReference type="Proteomes" id="UP000515121"/>
    </source>
</evidence>
<reference evidence="3" key="1">
    <citation type="submission" date="2025-08" db="UniProtKB">
        <authorList>
            <consortium name="RefSeq"/>
        </authorList>
    </citation>
    <scope>IDENTIFICATION</scope>
    <source>
        <tissue evidence="3">Fruit stalk</tissue>
    </source>
</reference>
<sequence>MAGALLELEADLRSRKQLTPQEDDIVQSYKFQAVDQFMAGIIAGGGLVWAATWKLHWLLRINLSGGAASILGLLRFDRSLYSSVDHILALDGTRMQRELANIIVKKYWHDPLKMQLISKHFYVEEVFDDSSSSGPRLRWRYRNFFNDNINQDQGTHDNSQDVSHNDIPSDIHNNSYRKRTDLRSEQIPVKCTEFLPNCHNIFALL</sequence>
<name>A0A6P5X2B2_DURZI</name>
<dbReference type="GeneID" id="111279758"/>
<dbReference type="OrthoDB" id="1899410at2759"/>
<dbReference type="AlphaFoldDB" id="A0A6P5X2B2"/>
<accession>A0A6P5X2B2</accession>
<evidence type="ECO:0000256" key="1">
    <source>
        <dbReference type="SAM" id="MobiDB-lite"/>
    </source>
</evidence>
<gene>
    <name evidence="3" type="primary">LOC111279758</name>
</gene>
<keyword evidence="2" id="KW-1185">Reference proteome</keyword>